<dbReference type="OMA" id="ISTHPCL"/>
<evidence type="ECO:0000313" key="2">
    <source>
        <dbReference type="EMBL" id="EEC49077.1"/>
    </source>
</evidence>
<proteinExistence type="predicted"/>
<keyword evidence="3" id="KW-1185">Reference proteome</keyword>
<dbReference type="OrthoDB" id="10257085at2759"/>
<dbReference type="STRING" id="556484.B7FX04"/>
<accession>B7FX04</accession>
<dbReference type="SUPFAM" id="SSF53271">
    <property type="entry name" value="PRTase-like"/>
    <property type="match status" value="1"/>
</dbReference>
<dbReference type="AlphaFoldDB" id="B7FX04"/>
<dbReference type="RefSeq" id="XP_002179254.1">
    <property type="nucleotide sequence ID" value="XM_002179218.1"/>
</dbReference>
<dbReference type="Pfam" id="PF14681">
    <property type="entry name" value="UPRTase"/>
    <property type="match status" value="1"/>
</dbReference>
<dbReference type="KEGG" id="pti:PHATRDRAFT_34898"/>
<feature type="domain" description="Phosphoribosyltransferase" evidence="1">
    <location>
        <begin position="22"/>
        <end position="232"/>
    </location>
</feature>
<dbReference type="Gene3D" id="3.40.50.2020">
    <property type="match status" value="1"/>
</dbReference>
<dbReference type="PaxDb" id="2850-Phatr34898"/>
<dbReference type="Proteomes" id="UP000000759">
    <property type="component" value="Chromosome 6"/>
</dbReference>
<dbReference type="CDD" id="cd06223">
    <property type="entry name" value="PRTases_typeI"/>
    <property type="match status" value="1"/>
</dbReference>
<reference evidence="2 3" key="1">
    <citation type="journal article" date="2008" name="Nature">
        <title>The Phaeodactylum genome reveals the evolutionary history of diatom genomes.</title>
        <authorList>
            <person name="Bowler C."/>
            <person name="Allen A.E."/>
            <person name="Badger J.H."/>
            <person name="Grimwood J."/>
            <person name="Jabbari K."/>
            <person name="Kuo A."/>
            <person name="Maheswari U."/>
            <person name="Martens C."/>
            <person name="Maumus F."/>
            <person name="Otillar R.P."/>
            <person name="Rayko E."/>
            <person name="Salamov A."/>
            <person name="Vandepoele K."/>
            <person name="Beszteri B."/>
            <person name="Gruber A."/>
            <person name="Heijde M."/>
            <person name="Katinka M."/>
            <person name="Mock T."/>
            <person name="Valentin K."/>
            <person name="Verret F."/>
            <person name="Berges J.A."/>
            <person name="Brownlee C."/>
            <person name="Cadoret J.P."/>
            <person name="Chiovitti A."/>
            <person name="Choi C.J."/>
            <person name="Coesel S."/>
            <person name="De Martino A."/>
            <person name="Detter J.C."/>
            <person name="Durkin C."/>
            <person name="Falciatore A."/>
            <person name="Fournet J."/>
            <person name="Haruta M."/>
            <person name="Huysman M.J."/>
            <person name="Jenkins B.D."/>
            <person name="Jiroutova K."/>
            <person name="Jorgensen R.E."/>
            <person name="Joubert Y."/>
            <person name="Kaplan A."/>
            <person name="Kroger N."/>
            <person name="Kroth P.G."/>
            <person name="La Roche J."/>
            <person name="Lindquist E."/>
            <person name="Lommer M."/>
            <person name="Martin-Jezequel V."/>
            <person name="Lopez P.J."/>
            <person name="Lucas S."/>
            <person name="Mangogna M."/>
            <person name="McGinnis K."/>
            <person name="Medlin L.K."/>
            <person name="Montsant A."/>
            <person name="Oudot-Le Secq M.P."/>
            <person name="Napoli C."/>
            <person name="Obornik M."/>
            <person name="Parker M.S."/>
            <person name="Petit J.L."/>
            <person name="Porcel B.M."/>
            <person name="Poulsen N."/>
            <person name="Robison M."/>
            <person name="Rychlewski L."/>
            <person name="Rynearson T.A."/>
            <person name="Schmutz J."/>
            <person name="Shapiro H."/>
            <person name="Siaut M."/>
            <person name="Stanley M."/>
            <person name="Sussman M.R."/>
            <person name="Taylor A.R."/>
            <person name="Vardi A."/>
            <person name="von Dassow P."/>
            <person name="Vyverman W."/>
            <person name="Willis A."/>
            <person name="Wyrwicz L.S."/>
            <person name="Rokhsar D.S."/>
            <person name="Weissenbach J."/>
            <person name="Armbrust E.V."/>
            <person name="Green B.R."/>
            <person name="Van de Peer Y."/>
            <person name="Grigoriev I.V."/>
        </authorList>
    </citation>
    <scope>NUCLEOTIDE SEQUENCE [LARGE SCALE GENOMIC DNA]</scope>
    <source>
        <strain evidence="2 3">CCAP 1055/1</strain>
    </source>
</reference>
<dbReference type="InterPro" id="IPR000836">
    <property type="entry name" value="PRTase_dom"/>
</dbReference>
<evidence type="ECO:0000313" key="3">
    <source>
        <dbReference type="Proteomes" id="UP000000759"/>
    </source>
</evidence>
<organism evidence="2 3">
    <name type="scientific">Phaeodactylum tricornutum (strain CCAP 1055/1)</name>
    <dbReference type="NCBI Taxonomy" id="556484"/>
    <lineage>
        <taxon>Eukaryota</taxon>
        <taxon>Sar</taxon>
        <taxon>Stramenopiles</taxon>
        <taxon>Ochrophyta</taxon>
        <taxon>Bacillariophyta</taxon>
        <taxon>Bacillariophyceae</taxon>
        <taxon>Bacillariophycidae</taxon>
        <taxon>Naviculales</taxon>
        <taxon>Phaeodactylaceae</taxon>
        <taxon>Phaeodactylum</taxon>
    </lineage>
</organism>
<dbReference type="GeneID" id="7200123"/>
<reference evidence="3" key="2">
    <citation type="submission" date="2008-08" db="EMBL/GenBank/DDBJ databases">
        <authorList>
            <consortium name="Diatom Consortium"/>
            <person name="Grigoriev I."/>
            <person name="Grimwood J."/>
            <person name="Kuo A."/>
            <person name="Otillar R.P."/>
            <person name="Salamov A."/>
            <person name="Detter J.C."/>
            <person name="Lindquist E."/>
            <person name="Shapiro H."/>
            <person name="Lucas S."/>
            <person name="Glavina del Rio T."/>
            <person name="Pitluck S."/>
            <person name="Rokhsar D."/>
            <person name="Bowler C."/>
        </authorList>
    </citation>
    <scope>GENOME REANNOTATION</scope>
    <source>
        <strain evidence="3">CCAP 1055/1</strain>
    </source>
</reference>
<dbReference type="NCBIfam" id="NF001097">
    <property type="entry name" value="PRK00129.1"/>
    <property type="match status" value="1"/>
</dbReference>
<protein>
    <recommendedName>
        <fullName evidence="1">Phosphoribosyltransferase domain-containing protein</fullName>
    </recommendedName>
</protein>
<evidence type="ECO:0000259" key="1">
    <source>
        <dbReference type="Pfam" id="PF14681"/>
    </source>
</evidence>
<name>B7FX04_PHATC</name>
<dbReference type="eggNOG" id="KOG4203">
    <property type="taxonomic scope" value="Eukaryota"/>
</dbReference>
<dbReference type="HOGENOM" id="CLU_067096_2_1_1"/>
<dbReference type="InParanoid" id="B7FX04"/>
<dbReference type="InterPro" id="IPR029057">
    <property type="entry name" value="PRTase-like"/>
</dbReference>
<sequence length="257" mass="28147">MTTERTNGKLKDLDFGPNVHISSHPVLSHKVTILRSSATTSHTFRAVLREVTYHLGYEATSRLTTQPVAITVPVPPKEKGGKEEHVEYQGSKLVEHVALIPILRSGLGMVDSMLELLPNAAIHHIGMYKVLGQNPVQYFNRLPRTCHADVAYILDPVIATSSTVMSLISILKKWGVPQINIISVMASRAGLQQLMDAHPDIYVSVGTVEEEISEEGIILPGLGDAGDRQFGTATVTVDDESLLHISKRKRTMSAQLD</sequence>
<dbReference type="EMBL" id="CM000609">
    <property type="protein sequence ID" value="EEC49077.1"/>
    <property type="molecule type" value="Genomic_DNA"/>
</dbReference>
<gene>
    <name evidence="2" type="ORF">PHATRDRAFT_34898</name>
</gene>